<comment type="caution">
    <text evidence="1">The sequence shown here is derived from an EMBL/GenBank/DDBJ whole genome shotgun (WGS) entry which is preliminary data.</text>
</comment>
<dbReference type="InterPro" id="IPR011990">
    <property type="entry name" value="TPR-like_helical_dom_sf"/>
</dbReference>
<accession>J9DD99</accession>
<dbReference type="AlphaFoldDB" id="J9DD99"/>
<dbReference type="SUPFAM" id="SSF48452">
    <property type="entry name" value="TPR-like"/>
    <property type="match status" value="1"/>
</dbReference>
<dbReference type="Gene3D" id="1.25.40.390">
    <property type="match status" value="1"/>
</dbReference>
<gene>
    <name evidence="1" type="ORF">EVA_00315</name>
</gene>
<organism evidence="1">
    <name type="scientific">gut metagenome</name>
    <dbReference type="NCBI Taxonomy" id="749906"/>
    <lineage>
        <taxon>unclassified sequences</taxon>
        <taxon>metagenomes</taxon>
        <taxon>organismal metagenomes</taxon>
    </lineage>
</organism>
<reference evidence="1" key="1">
    <citation type="journal article" date="2012" name="PLoS ONE">
        <title>Gene sets for utilization of primary and secondary nutrition supplies in the distal gut of endangered iberian lynx.</title>
        <authorList>
            <person name="Alcaide M."/>
            <person name="Messina E."/>
            <person name="Richter M."/>
            <person name="Bargiela R."/>
            <person name="Peplies J."/>
            <person name="Huws S.A."/>
            <person name="Newbold C.J."/>
            <person name="Golyshin P.N."/>
            <person name="Simon M.A."/>
            <person name="Lopez G."/>
            <person name="Yakimov M.M."/>
            <person name="Ferrer M."/>
        </authorList>
    </citation>
    <scope>NUCLEOTIDE SEQUENCE</scope>
</reference>
<dbReference type="InterPro" id="IPR041662">
    <property type="entry name" value="SusD-like_2"/>
</dbReference>
<sequence>MDETNIDPTRMDSANAGSFLNPTLYHTGIYTWTRYNSWTFQLMQCLVTTNTTNGVGWYRIGDNAGDGAWTTYYKWASNAQAMYNYAVQTQSTNYQAIALTLQSWMFQQLTDAFGDVPMEEACRGEEQLYYPKFNTQQEVYQGIIDNLGRANRLYAIEEGLRYNDNGDLFYCTSGNDAEGMRKWQKFTNSLRLRALLRVIDVPELHAADTLRHMLAHPDEYPLFESNEEAARLHVTGVAPLEAPMLRPSDLNSYKACSKFFIDKLVAWNDPRLPIFAKPTTNKDAEGKEVTGYFGLPSGYDVEPTYNGSSPNEKTLATAPQDIWCLPYSEVLFIQAELAQRGLIDADAQALYEAAVTASAQQWGVELPAGYFDQPETAYDGSLKRIMEQKFYALFFVDYQQWFEYNRTGYPDVPTGPGVATGDAMPYRFRYPAIVQRMNREHYQQAVANMGGDELQTKLIWQKR</sequence>
<name>J9DD99_9ZZZZ</name>
<protein>
    <recommendedName>
        <fullName evidence="2">Lipoprotein</fullName>
    </recommendedName>
</protein>
<evidence type="ECO:0008006" key="2">
    <source>
        <dbReference type="Google" id="ProtNLM"/>
    </source>
</evidence>
<dbReference type="Pfam" id="PF12771">
    <property type="entry name" value="SusD-like_2"/>
    <property type="match status" value="1"/>
</dbReference>
<proteinExistence type="predicted"/>
<evidence type="ECO:0000313" key="1">
    <source>
        <dbReference type="EMBL" id="EJX10966.1"/>
    </source>
</evidence>
<dbReference type="EMBL" id="AMCI01000008">
    <property type="protein sequence ID" value="EJX10966.1"/>
    <property type="molecule type" value="Genomic_DNA"/>
</dbReference>